<dbReference type="AlphaFoldDB" id="A0A1F6LJC5"/>
<accession>A0A1F6LJC5</accession>
<sequence length="60" mass="6750">MTVTKNSWDCRPNIAVKAPTNDVVMIEGIVTKKASLKNKLKLSLYRLALFLTKSWAEISI</sequence>
<organism evidence="1 2">
    <name type="scientific">Candidatus Magasanikbacteria bacterium RIFCSPHIGHO2_01_FULL_33_34</name>
    <dbReference type="NCBI Taxonomy" id="1798671"/>
    <lineage>
        <taxon>Bacteria</taxon>
        <taxon>Candidatus Magasanikiibacteriota</taxon>
    </lineage>
</organism>
<evidence type="ECO:0000313" key="1">
    <source>
        <dbReference type="EMBL" id="OGH59491.1"/>
    </source>
</evidence>
<dbReference type="EMBL" id="MFPS01000007">
    <property type="protein sequence ID" value="OGH59491.1"/>
    <property type="molecule type" value="Genomic_DNA"/>
</dbReference>
<dbReference type="Proteomes" id="UP000177067">
    <property type="component" value="Unassembled WGS sequence"/>
</dbReference>
<evidence type="ECO:0000313" key="2">
    <source>
        <dbReference type="Proteomes" id="UP000177067"/>
    </source>
</evidence>
<reference evidence="1 2" key="1">
    <citation type="journal article" date="2016" name="Nat. Commun.">
        <title>Thousands of microbial genomes shed light on interconnected biogeochemical processes in an aquifer system.</title>
        <authorList>
            <person name="Anantharaman K."/>
            <person name="Brown C.T."/>
            <person name="Hug L.A."/>
            <person name="Sharon I."/>
            <person name="Castelle C.J."/>
            <person name="Probst A.J."/>
            <person name="Thomas B.C."/>
            <person name="Singh A."/>
            <person name="Wilkins M.J."/>
            <person name="Karaoz U."/>
            <person name="Brodie E.L."/>
            <person name="Williams K.H."/>
            <person name="Hubbard S.S."/>
            <person name="Banfield J.F."/>
        </authorList>
    </citation>
    <scope>NUCLEOTIDE SEQUENCE [LARGE SCALE GENOMIC DNA]</scope>
</reference>
<protein>
    <submittedName>
        <fullName evidence="1">Uncharacterized protein</fullName>
    </submittedName>
</protein>
<proteinExistence type="predicted"/>
<gene>
    <name evidence="1" type="ORF">A2725_01560</name>
</gene>
<comment type="caution">
    <text evidence="1">The sequence shown here is derived from an EMBL/GenBank/DDBJ whole genome shotgun (WGS) entry which is preliminary data.</text>
</comment>
<name>A0A1F6LJC5_9BACT</name>